<keyword evidence="2" id="KW-0677">Repeat</keyword>
<evidence type="ECO:0000256" key="1">
    <source>
        <dbReference type="ARBA" id="ARBA00004123"/>
    </source>
</evidence>
<dbReference type="PANTHER" id="PTHR48039">
    <property type="entry name" value="RNA-BINDING MOTIF PROTEIN 14B"/>
    <property type="match status" value="1"/>
</dbReference>
<dbReference type="SUPFAM" id="SSF54928">
    <property type="entry name" value="RNA-binding domain, RBD"/>
    <property type="match status" value="1"/>
</dbReference>
<comment type="subcellular location">
    <subcellularLocation>
        <location evidence="1">Nucleus</location>
    </subcellularLocation>
</comment>
<dbReference type="GO" id="GO:0003729">
    <property type="term" value="F:mRNA binding"/>
    <property type="evidence" value="ECO:0007669"/>
    <property type="project" value="TreeGrafter"/>
</dbReference>
<name>A0AAV5IZJ4_9ROSI</name>
<dbReference type="InterPro" id="IPR051945">
    <property type="entry name" value="RRM_MRD1_RNA_proc_ribogen"/>
</dbReference>
<reference evidence="5 6" key="1">
    <citation type="journal article" date="2021" name="Commun. Biol.">
        <title>The genome of Shorea leprosula (Dipterocarpaceae) highlights the ecological relevance of drought in aseasonal tropical rainforests.</title>
        <authorList>
            <person name="Ng K.K.S."/>
            <person name="Kobayashi M.J."/>
            <person name="Fawcett J.A."/>
            <person name="Hatakeyama M."/>
            <person name="Paape T."/>
            <person name="Ng C.H."/>
            <person name="Ang C.C."/>
            <person name="Tnah L.H."/>
            <person name="Lee C.T."/>
            <person name="Nishiyama T."/>
            <person name="Sese J."/>
            <person name="O'Brien M.J."/>
            <person name="Copetti D."/>
            <person name="Mohd Noor M.I."/>
            <person name="Ong R.C."/>
            <person name="Putra M."/>
            <person name="Sireger I.Z."/>
            <person name="Indrioko S."/>
            <person name="Kosugi Y."/>
            <person name="Izuno A."/>
            <person name="Isagi Y."/>
            <person name="Lee S.L."/>
            <person name="Shimizu K.K."/>
        </authorList>
    </citation>
    <scope>NUCLEOTIDE SEQUENCE [LARGE SCALE GENOMIC DNA]</scope>
    <source>
        <strain evidence="5">214</strain>
    </source>
</reference>
<gene>
    <name evidence="5" type="ORF">SLEP1_g17267</name>
</gene>
<sequence length="81" mass="8942">MDASAMHFTSVKEARASSAMLHQKEIKGSIVWAHQLGCEGSKTQKWKLLGRNLPFKAKENEIKNVFSSAGFVLGCLVSTYL</sequence>
<evidence type="ECO:0000313" key="6">
    <source>
        <dbReference type="Proteomes" id="UP001054252"/>
    </source>
</evidence>
<proteinExistence type="predicted"/>
<keyword evidence="3" id="KW-0694">RNA-binding</keyword>
<dbReference type="AlphaFoldDB" id="A0AAV5IZJ4"/>
<dbReference type="EMBL" id="BPVZ01000023">
    <property type="protein sequence ID" value="GKV05234.1"/>
    <property type="molecule type" value="Genomic_DNA"/>
</dbReference>
<dbReference type="PANTHER" id="PTHR48039:SF5">
    <property type="entry name" value="RNA-BINDING PROTEIN 28"/>
    <property type="match status" value="1"/>
</dbReference>
<keyword evidence="4" id="KW-0539">Nucleus</keyword>
<dbReference type="InterPro" id="IPR035979">
    <property type="entry name" value="RBD_domain_sf"/>
</dbReference>
<evidence type="ECO:0000256" key="2">
    <source>
        <dbReference type="ARBA" id="ARBA00022737"/>
    </source>
</evidence>
<organism evidence="5 6">
    <name type="scientific">Rubroshorea leprosula</name>
    <dbReference type="NCBI Taxonomy" id="152421"/>
    <lineage>
        <taxon>Eukaryota</taxon>
        <taxon>Viridiplantae</taxon>
        <taxon>Streptophyta</taxon>
        <taxon>Embryophyta</taxon>
        <taxon>Tracheophyta</taxon>
        <taxon>Spermatophyta</taxon>
        <taxon>Magnoliopsida</taxon>
        <taxon>eudicotyledons</taxon>
        <taxon>Gunneridae</taxon>
        <taxon>Pentapetalae</taxon>
        <taxon>rosids</taxon>
        <taxon>malvids</taxon>
        <taxon>Malvales</taxon>
        <taxon>Dipterocarpaceae</taxon>
        <taxon>Rubroshorea</taxon>
    </lineage>
</organism>
<comment type="caution">
    <text evidence="5">The sequence shown here is derived from an EMBL/GenBank/DDBJ whole genome shotgun (WGS) entry which is preliminary data.</text>
</comment>
<keyword evidence="6" id="KW-1185">Reference proteome</keyword>
<dbReference type="GO" id="GO:0005634">
    <property type="term" value="C:nucleus"/>
    <property type="evidence" value="ECO:0007669"/>
    <property type="project" value="UniProtKB-SubCell"/>
</dbReference>
<evidence type="ECO:0000313" key="5">
    <source>
        <dbReference type="EMBL" id="GKV05234.1"/>
    </source>
</evidence>
<protein>
    <submittedName>
        <fullName evidence="5">Uncharacterized protein</fullName>
    </submittedName>
</protein>
<accession>A0AAV5IZJ4</accession>
<evidence type="ECO:0000256" key="4">
    <source>
        <dbReference type="ARBA" id="ARBA00023242"/>
    </source>
</evidence>
<dbReference type="Proteomes" id="UP001054252">
    <property type="component" value="Unassembled WGS sequence"/>
</dbReference>
<evidence type="ECO:0000256" key="3">
    <source>
        <dbReference type="ARBA" id="ARBA00022884"/>
    </source>
</evidence>